<keyword evidence="4 7" id="KW-1133">Transmembrane helix</keyword>
<dbReference type="EMBL" id="JAFIRN010000008">
    <property type="protein sequence ID" value="KAG5844284.1"/>
    <property type="molecule type" value="Genomic_DNA"/>
</dbReference>
<feature type="chain" id="PRO_5039502298" description="MANSC domain-containing protein" evidence="8">
    <location>
        <begin position="30"/>
        <end position="308"/>
    </location>
</feature>
<keyword evidence="6" id="KW-0325">Glycoprotein</keyword>
<dbReference type="SMART" id="SM00765">
    <property type="entry name" value="MANEC"/>
    <property type="match status" value="1"/>
</dbReference>
<evidence type="ECO:0000256" key="8">
    <source>
        <dbReference type="SAM" id="SignalP"/>
    </source>
</evidence>
<comment type="subcellular location">
    <subcellularLocation>
        <location evidence="1">Membrane</location>
        <topology evidence="1">Single-pass type I membrane protein</topology>
    </subcellularLocation>
</comment>
<evidence type="ECO:0000256" key="7">
    <source>
        <dbReference type="SAM" id="Phobius"/>
    </source>
</evidence>
<dbReference type="AlphaFoldDB" id="A0A9D3M9C0"/>
<evidence type="ECO:0000256" key="1">
    <source>
        <dbReference type="ARBA" id="ARBA00004479"/>
    </source>
</evidence>
<evidence type="ECO:0000313" key="10">
    <source>
        <dbReference type="EMBL" id="KAG5844284.1"/>
    </source>
</evidence>
<name>A0A9D3M9C0_ANGAN</name>
<evidence type="ECO:0000256" key="3">
    <source>
        <dbReference type="ARBA" id="ARBA00022729"/>
    </source>
</evidence>
<keyword evidence="2 7" id="KW-0812">Transmembrane</keyword>
<keyword evidence="5 7" id="KW-0472">Membrane</keyword>
<protein>
    <recommendedName>
        <fullName evidence="9">MANSC domain-containing protein</fullName>
    </recommendedName>
</protein>
<evidence type="ECO:0000256" key="4">
    <source>
        <dbReference type="ARBA" id="ARBA00022989"/>
    </source>
</evidence>
<keyword evidence="11" id="KW-1185">Reference proteome</keyword>
<evidence type="ECO:0000259" key="9">
    <source>
        <dbReference type="PROSITE" id="PS50986"/>
    </source>
</evidence>
<dbReference type="Proteomes" id="UP001044222">
    <property type="component" value="Chromosome 8"/>
</dbReference>
<dbReference type="Pfam" id="PF07502">
    <property type="entry name" value="MANEC"/>
    <property type="match status" value="1"/>
</dbReference>
<feature type="signal peptide" evidence="8">
    <location>
        <begin position="1"/>
        <end position="29"/>
    </location>
</feature>
<dbReference type="GO" id="GO:0016020">
    <property type="term" value="C:membrane"/>
    <property type="evidence" value="ECO:0007669"/>
    <property type="project" value="UniProtKB-SubCell"/>
</dbReference>
<evidence type="ECO:0000256" key="5">
    <source>
        <dbReference type="ARBA" id="ARBA00023136"/>
    </source>
</evidence>
<dbReference type="PANTHER" id="PTHR46876:SF1">
    <property type="entry name" value="LOW-DENSITY LIPOPROTEIN RECEPTOR-RELATED PROTEIN 11"/>
    <property type="match status" value="1"/>
</dbReference>
<feature type="transmembrane region" description="Helical" evidence="7">
    <location>
        <begin position="263"/>
        <end position="284"/>
    </location>
</feature>
<accession>A0A9D3M9C0</accession>
<evidence type="ECO:0000313" key="11">
    <source>
        <dbReference type="Proteomes" id="UP001044222"/>
    </source>
</evidence>
<dbReference type="PROSITE" id="PS50986">
    <property type="entry name" value="MANSC"/>
    <property type="match status" value="1"/>
</dbReference>
<dbReference type="PANTHER" id="PTHR46876">
    <property type="entry name" value="LOW-DENSITY LIPOPROTEIN RECEPTOR-RELATED PROTEIN 11"/>
    <property type="match status" value="1"/>
</dbReference>
<keyword evidence="3 8" id="KW-0732">Signal</keyword>
<evidence type="ECO:0000256" key="2">
    <source>
        <dbReference type="ARBA" id="ARBA00022692"/>
    </source>
</evidence>
<proteinExistence type="predicted"/>
<evidence type="ECO:0000256" key="6">
    <source>
        <dbReference type="ARBA" id="ARBA00023180"/>
    </source>
</evidence>
<dbReference type="InterPro" id="IPR013980">
    <property type="entry name" value="MANSC_dom"/>
</dbReference>
<dbReference type="InterPro" id="IPR011106">
    <property type="entry name" value="MANSC_N"/>
</dbReference>
<comment type="caution">
    <text evidence="10">The sequence shown here is derived from an EMBL/GenBank/DDBJ whole genome shotgun (WGS) entry which is preliminary data.</text>
</comment>
<sequence>MNRIALMPFLLLTMMLLLWGAVSVISAQGQQLCFSKQHQEKTINVRVALSKKTTIMHAVCHPSELDCLKACCSTDPKDLNCNIAIFKPGKLQGTENCYLFHCKRDEDCPLMTMNGVNTYNIFKGLEIINAVSTATNRTTAATTTTHSTTTPASITLLTPTTTTTRPSISTSTPTTTKASTCTATVVIARKPHQPTEKPPIDPNISLQVTPITNTVSTTATKIFTPPIFISIAQSAHPRTDHVYPDSLTPLAGRDTNNLGAVKYSLVAAVAVGLVCLTCFVALVGRKAAESFNHRQYTRLELNNLKYDI</sequence>
<feature type="domain" description="MANSC" evidence="9">
    <location>
        <begin position="37"/>
        <end position="119"/>
    </location>
</feature>
<reference evidence="10" key="1">
    <citation type="submission" date="2021-01" db="EMBL/GenBank/DDBJ databases">
        <title>A chromosome-scale assembly of European eel, Anguilla anguilla.</title>
        <authorList>
            <person name="Henkel C."/>
            <person name="Jong-Raadsen S.A."/>
            <person name="Dufour S."/>
            <person name="Weltzien F.-A."/>
            <person name="Palstra A.P."/>
            <person name="Pelster B."/>
            <person name="Spaink H.P."/>
            <person name="Van Den Thillart G.E."/>
            <person name="Jansen H."/>
            <person name="Zahm M."/>
            <person name="Klopp C."/>
            <person name="Cedric C."/>
            <person name="Louis A."/>
            <person name="Berthelot C."/>
            <person name="Parey E."/>
            <person name="Roest Crollius H."/>
            <person name="Montfort J."/>
            <person name="Robinson-Rechavi M."/>
            <person name="Bucao C."/>
            <person name="Bouchez O."/>
            <person name="Gislard M."/>
            <person name="Lluch J."/>
            <person name="Milhes M."/>
            <person name="Lampietro C."/>
            <person name="Lopez Roques C."/>
            <person name="Donnadieu C."/>
            <person name="Braasch I."/>
            <person name="Desvignes T."/>
            <person name="Postlethwait J."/>
            <person name="Bobe J."/>
            <person name="Guiguen Y."/>
            <person name="Dirks R."/>
        </authorList>
    </citation>
    <scope>NUCLEOTIDE SEQUENCE</scope>
    <source>
        <strain evidence="10">Tag_6206</strain>
        <tissue evidence="10">Liver</tissue>
    </source>
</reference>
<gene>
    <name evidence="10" type="ORF">ANANG_G00160800</name>
</gene>
<organism evidence="10 11">
    <name type="scientific">Anguilla anguilla</name>
    <name type="common">European freshwater eel</name>
    <name type="synonym">Muraena anguilla</name>
    <dbReference type="NCBI Taxonomy" id="7936"/>
    <lineage>
        <taxon>Eukaryota</taxon>
        <taxon>Metazoa</taxon>
        <taxon>Chordata</taxon>
        <taxon>Craniata</taxon>
        <taxon>Vertebrata</taxon>
        <taxon>Euteleostomi</taxon>
        <taxon>Actinopterygii</taxon>
        <taxon>Neopterygii</taxon>
        <taxon>Teleostei</taxon>
        <taxon>Anguilliformes</taxon>
        <taxon>Anguillidae</taxon>
        <taxon>Anguilla</taxon>
    </lineage>
</organism>